<sequence length="264" mass="28526">MTDLPHGVFDPATYQRLLRAHGDALLDALATGPSTTKVPTCPDWTLRDLVHHVGQIHHWATAIVRTGTGPNHPQLHAEEGEDVGEWYAERLQNLLDALAQTDPDTPTWGFGPCCRTARFWSRRQTHEAGMHRVDAELAIGRSPLVDPILAVDGVSEVFDVMMARVAERTGTTPTLPAPVLLECTDRPERWLLCPDDGSDAPALPKTLGPDLPDDLAATAVAAVRGRAGDLWLALWGRDVAAGCTPMIDGDAEVARALLASRLVP</sequence>
<gene>
    <name evidence="3" type="ORF">HEB94_008736</name>
</gene>
<protein>
    <submittedName>
        <fullName evidence="3">Uncharacterized protein (TIGR03083 family)</fullName>
    </submittedName>
</protein>
<dbReference type="GO" id="GO:0046872">
    <property type="term" value="F:metal ion binding"/>
    <property type="evidence" value="ECO:0007669"/>
    <property type="project" value="InterPro"/>
</dbReference>
<dbReference type="EMBL" id="JADBEM010000001">
    <property type="protein sequence ID" value="MBE1611888.1"/>
    <property type="molecule type" value="Genomic_DNA"/>
</dbReference>
<evidence type="ECO:0000313" key="4">
    <source>
        <dbReference type="Proteomes" id="UP000638648"/>
    </source>
</evidence>
<keyword evidence="4" id="KW-1185">Reference proteome</keyword>
<name>A0A927N6I3_9ACTN</name>
<evidence type="ECO:0000259" key="2">
    <source>
        <dbReference type="Pfam" id="PF11716"/>
    </source>
</evidence>
<dbReference type="InterPro" id="IPR017517">
    <property type="entry name" value="Maleyloyr_isom"/>
</dbReference>
<dbReference type="InterPro" id="IPR024344">
    <property type="entry name" value="MDMPI_metal-binding"/>
</dbReference>
<dbReference type="InterPro" id="IPR034660">
    <property type="entry name" value="DinB/YfiT-like"/>
</dbReference>
<dbReference type="Proteomes" id="UP000638648">
    <property type="component" value="Unassembled WGS sequence"/>
</dbReference>
<dbReference type="SUPFAM" id="SSF109854">
    <property type="entry name" value="DinB/YfiT-like putative metalloenzymes"/>
    <property type="match status" value="1"/>
</dbReference>
<evidence type="ECO:0000259" key="1">
    <source>
        <dbReference type="Pfam" id="PF07398"/>
    </source>
</evidence>
<dbReference type="PANTHER" id="PTHR40758">
    <property type="entry name" value="CONSERVED PROTEIN"/>
    <property type="match status" value="1"/>
</dbReference>
<dbReference type="PANTHER" id="PTHR40758:SF1">
    <property type="entry name" value="CONSERVED PROTEIN"/>
    <property type="match status" value="1"/>
</dbReference>
<dbReference type="InterPro" id="IPR010872">
    <property type="entry name" value="MDMPI_C-term_domain"/>
</dbReference>
<reference evidence="3" key="1">
    <citation type="submission" date="2020-10" db="EMBL/GenBank/DDBJ databases">
        <title>Sequencing the genomes of 1000 actinobacteria strains.</title>
        <authorList>
            <person name="Klenk H.-P."/>
        </authorList>
    </citation>
    <scope>NUCLEOTIDE SEQUENCE</scope>
    <source>
        <strain evidence="3">DSM 45354</strain>
    </source>
</reference>
<comment type="caution">
    <text evidence="3">The sequence shown here is derived from an EMBL/GenBank/DDBJ whole genome shotgun (WGS) entry which is preliminary data.</text>
</comment>
<feature type="domain" description="MDMPI C-terminal" evidence="1">
    <location>
        <begin position="149"/>
        <end position="253"/>
    </location>
</feature>
<proteinExistence type="predicted"/>
<dbReference type="Pfam" id="PF11716">
    <property type="entry name" value="MDMPI_N"/>
    <property type="match status" value="1"/>
</dbReference>
<dbReference type="AlphaFoldDB" id="A0A927N6I3"/>
<evidence type="ECO:0000313" key="3">
    <source>
        <dbReference type="EMBL" id="MBE1611888.1"/>
    </source>
</evidence>
<dbReference type="RefSeq" id="WP_192755030.1">
    <property type="nucleotide sequence ID" value="NZ_BAABJL010000176.1"/>
</dbReference>
<dbReference type="NCBIfam" id="TIGR03083">
    <property type="entry name" value="maleylpyruvate isomerase family mycothiol-dependent enzyme"/>
    <property type="match status" value="1"/>
</dbReference>
<accession>A0A927N6I3</accession>
<dbReference type="GO" id="GO:0005886">
    <property type="term" value="C:plasma membrane"/>
    <property type="evidence" value="ECO:0007669"/>
    <property type="project" value="TreeGrafter"/>
</dbReference>
<feature type="domain" description="Mycothiol-dependent maleylpyruvate isomerase metal-binding" evidence="2">
    <location>
        <begin position="18"/>
        <end position="135"/>
    </location>
</feature>
<dbReference type="Pfam" id="PF07398">
    <property type="entry name" value="MDMPI_C"/>
    <property type="match status" value="1"/>
</dbReference>
<organism evidence="3 4">
    <name type="scientific">Actinopolymorpha pittospori</name>
    <dbReference type="NCBI Taxonomy" id="648752"/>
    <lineage>
        <taxon>Bacteria</taxon>
        <taxon>Bacillati</taxon>
        <taxon>Actinomycetota</taxon>
        <taxon>Actinomycetes</taxon>
        <taxon>Propionibacteriales</taxon>
        <taxon>Actinopolymorphaceae</taxon>
        <taxon>Actinopolymorpha</taxon>
    </lineage>
</organism>